<proteinExistence type="predicted"/>
<dbReference type="EMBL" id="AP023366">
    <property type="protein sequence ID" value="BCJ86932.1"/>
    <property type="molecule type" value="Genomic_DNA"/>
</dbReference>
<dbReference type="Proteomes" id="UP000593802">
    <property type="component" value="Chromosome"/>
</dbReference>
<sequence>MNENKNDIVQKAAMDAEKGSLGLPIAVQIVSIPHKENIVLSIMAQLEESSRERSDYPPQKCALVWE</sequence>
<name>A0A7I8DC71_9BACL</name>
<evidence type="ECO:0000313" key="2">
    <source>
        <dbReference type="Proteomes" id="UP000593802"/>
    </source>
</evidence>
<dbReference type="Gene3D" id="3.90.1300.10">
    <property type="entry name" value="Amidase signature (AS) domain"/>
    <property type="match status" value="1"/>
</dbReference>
<gene>
    <name evidence="1" type="ORF">skT53_19170</name>
</gene>
<evidence type="ECO:0000313" key="1">
    <source>
        <dbReference type="EMBL" id="BCJ86932.1"/>
    </source>
</evidence>
<dbReference type="KEGG" id="eff:skT53_19170"/>
<dbReference type="AlphaFoldDB" id="A0A7I8DC71"/>
<dbReference type="InterPro" id="IPR036928">
    <property type="entry name" value="AS_sf"/>
</dbReference>
<evidence type="ECO:0008006" key="3">
    <source>
        <dbReference type="Google" id="ProtNLM"/>
    </source>
</evidence>
<protein>
    <recommendedName>
        <fullName evidence="3">Amidase domain-containing protein</fullName>
    </recommendedName>
</protein>
<accession>A0A7I8DC71</accession>
<organism evidence="1 2">
    <name type="scientific">Effusibacillus dendaii</name>
    <dbReference type="NCBI Taxonomy" id="2743772"/>
    <lineage>
        <taxon>Bacteria</taxon>
        <taxon>Bacillati</taxon>
        <taxon>Bacillota</taxon>
        <taxon>Bacilli</taxon>
        <taxon>Bacillales</taxon>
        <taxon>Alicyclobacillaceae</taxon>
        <taxon>Effusibacillus</taxon>
    </lineage>
</organism>
<reference evidence="1 2" key="1">
    <citation type="submission" date="2020-08" db="EMBL/GenBank/DDBJ databases">
        <title>Complete Genome Sequence of Effusibacillus dendaii Strain skT53, Isolated from Farmland soil.</title>
        <authorList>
            <person name="Konishi T."/>
            <person name="Kawasaki H."/>
        </authorList>
    </citation>
    <scope>NUCLEOTIDE SEQUENCE [LARGE SCALE GENOMIC DNA]</scope>
    <source>
        <strain evidence="2">skT53</strain>
    </source>
</reference>
<keyword evidence="2" id="KW-1185">Reference proteome</keyword>
<dbReference type="RefSeq" id="WP_200756436.1">
    <property type="nucleotide sequence ID" value="NZ_AP023366.1"/>
</dbReference>